<reference evidence="2 3" key="1">
    <citation type="submission" date="2018-09" db="EMBL/GenBank/DDBJ databases">
        <authorList>
            <person name="Zhu H."/>
        </authorList>
    </citation>
    <scope>NUCLEOTIDE SEQUENCE [LARGE SCALE GENOMIC DNA]</scope>
    <source>
        <strain evidence="2 3">K1S02-6</strain>
    </source>
</reference>
<proteinExistence type="predicted"/>
<sequence length="137" mass="15669">MSDYLTSWIDESEENRKEFRRQELILEVAELICNRMEERDINRTSLSKILEKSTSYITQLLTGSRNMTLATLSDLALALESKVKIELVDEHAAADWETFYSDSVSRIHPSKGVDACNDYAFTINKVVPVRDLSYEAA</sequence>
<keyword evidence="3" id="KW-1185">Reference proteome</keyword>
<dbReference type="SUPFAM" id="SSF47413">
    <property type="entry name" value="lambda repressor-like DNA-binding domains"/>
    <property type="match status" value="1"/>
</dbReference>
<dbReference type="OrthoDB" id="6402441at2"/>
<dbReference type="AlphaFoldDB" id="A0A418XEL9"/>
<name>A0A418XEL9_9PSED</name>
<dbReference type="InterPro" id="IPR001387">
    <property type="entry name" value="Cro/C1-type_HTH"/>
</dbReference>
<evidence type="ECO:0000313" key="2">
    <source>
        <dbReference type="EMBL" id="RJG10955.1"/>
    </source>
</evidence>
<protein>
    <submittedName>
        <fullName evidence="2">XRE family transcriptional regulator</fullName>
    </submittedName>
</protein>
<organism evidence="2 3">
    <name type="scientific">Pseudomonas cavernicola</name>
    <dbReference type="NCBI Taxonomy" id="2320866"/>
    <lineage>
        <taxon>Bacteria</taxon>
        <taxon>Pseudomonadati</taxon>
        <taxon>Pseudomonadota</taxon>
        <taxon>Gammaproteobacteria</taxon>
        <taxon>Pseudomonadales</taxon>
        <taxon>Pseudomonadaceae</taxon>
        <taxon>Pseudomonas</taxon>
    </lineage>
</organism>
<feature type="domain" description="HTH cro/C1-type" evidence="1">
    <location>
        <begin position="37"/>
        <end position="87"/>
    </location>
</feature>
<evidence type="ECO:0000259" key="1">
    <source>
        <dbReference type="PROSITE" id="PS50943"/>
    </source>
</evidence>
<dbReference type="GO" id="GO:0003677">
    <property type="term" value="F:DNA binding"/>
    <property type="evidence" value="ECO:0007669"/>
    <property type="project" value="InterPro"/>
</dbReference>
<gene>
    <name evidence="2" type="ORF">D3879_14850</name>
</gene>
<dbReference type="EMBL" id="QYUR01000003">
    <property type="protein sequence ID" value="RJG10955.1"/>
    <property type="molecule type" value="Genomic_DNA"/>
</dbReference>
<comment type="caution">
    <text evidence="2">The sequence shown here is derived from an EMBL/GenBank/DDBJ whole genome shotgun (WGS) entry which is preliminary data.</text>
</comment>
<dbReference type="Proteomes" id="UP000284021">
    <property type="component" value="Unassembled WGS sequence"/>
</dbReference>
<dbReference type="InterPro" id="IPR010982">
    <property type="entry name" value="Lambda_DNA-bd_dom_sf"/>
</dbReference>
<dbReference type="Gene3D" id="1.10.260.40">
    <property type="entry name" value="lambda repressor-like DNA-binding domains"/>
    <property type="match status" value="1"/>
</dbReference>
<dbReference type="PROSITE" id="PS50943">
    <property type="entry name" value="HTH_CROC1"/>
    <property type="match status" value="1"/>
</dbReference>
<evidence type="ECO:0000313" key="3">
    <source>
        <dbReference type="Proteomes" id="UP000284021"/>
    </source>
</evidence>
<accession>A0A418XEL9</accession>
<dbReference type="RefSeq" id="WP_119955087.1">
    <property type="nucleotide sequence ID" value="NZ_QYUR01000003.1"/>
</dbReference>